<dbReference type="EMBL" id="BPLR01015308">
    <property type="protein sequence ID" value="GIY75179.1"/>
    <property type="molecule type" value="Genomic_DNA"/>
</dbReference>
<evidence type="ECO:0000313" key="1">
    <source>
        <dbReference type="EMBL" id="GIY75179.1"/>
    </source>
</evidence>
<dbReference type="Proteomes" id="UP001054945">
    <property type="component" value="Unassembled WGS sequence"/>
</dbReference>
<accession>A0AAV4VZU0</accession>
<keyword evidence="2" id="KW-1185">Reference proteome</keyword>
<gene>
    <name evidence="1" type="primary">X975_22733</name>
    <name evidence="1" type="ORF">CEXT_625161</name>
</gene>
<evidence type="ECO:0000313" key="2">
    <source>
        <dbReference type="Proteomes" id="UP001054945"/>
    </source>
</evidence>
<proteinExistence type="predicted"/>
<organism evidence="1 2">
    <name type="scientific">Caerostris extrusa</name>
    <name type="common">Bark spider</name>
    <name type="synonym">Caerostris bankana</name>
    <dbReference type="NCBI Taxonomy" id="172846"/>
    <lineage>
        <taxon>Eukaryota</taxon>
        <taxon>Metazoa</taxon>
        <taxon>Ecdysozoa</taxon>
        <taxon>Arthropoda</taxon>
        <taxon>Chelicerata</taxon>
        <taxon>Arachnida</taxon>
        <taxon>Araneae</taxon>
        <taxon>Araneomorphae</taxon>
        <taxon>Entelegynae</taxon>
        <taxon>Araneoidea</taxon>
        <taxon>Araneidae</taxon>
        <taxon>Caerostris</taxon>
    </lineage>
</organism>
<comment type="caution">
    <text evidence="1">The sequence shown here is derived from an EMBL/GenBank/DDBJ whole genome shotgun (WGS) entry which is preliminary data.</text>
</comment>
<name>A0AAV4VZU0_CAEEX</name>
<dbReference type="AlphaFoldDB" id="A0AAV4VZU0"/>
<protein>
    <submittedName>
        <fullName evidence="1">Transposable element Tc1 transposase</fullName>
    </submittedName>
</protein>
<reference evidence="1 2" key="1">
    <citation type="submission" date="2021-06" db="EMBL/GenBank/DDBJ databases">
        <title>Caerostris extrusa draft genome.</title>
        <authorList>
            <person name="Kono N."/>
            <person name="Arakawa K."/>
        </authorList>
    </citation>
    <scope>NUCLEOTIDE SEQUENCE [LARGE SCALE GENOMIC DNA]</scope>
</reference>
<sequence>MENLWGHFASFEYNVLCHGTPDDVIETKKLTHKPVHKDEPTAATLIANSSAGKNNCVSYDRSHPSQECQKIANRNYDNRKEQVMSKRCCLVCLKPGHMAK</sequence>